<dbReference type="AlphaFoldDB" id="A0A3B0V946"/>
<dbReference type="PANTHER" id="PTHR33515">
    <property type="entry name" value="RIBOSOME-BINDING FACTOR A, CHLOROPLASTIC-RELATED"/>
    <property type="match status" value="1"/>
</dbReference>
<dbReference type="NCBIfam" id="TIGR00082">
    <property type="entry name" value="rbfA"/>
    <property type="match status" value="1"/>
</dbReference>
<dbReference type="PANTHER" id="PTHR33515:SF1">
    <property type="entry name" value="RIBOSOME-BINDING FACTOR A, CHLOROPLASTIC-RELATED"/>
    <property type="match status" value="1"/>
</dbReference>
<dbReference type="Gene3D" id="3.30.300.20">
    <property type="match status" value="1"/>
</dbReference>
<gene>
    <name evidence="1" type="ORF">MNBD_DELTA03-597</name>
</gene>
<dbReference type="InterPro" id="IPR020053">
    <property type="entry name" value="Ribosome-bd_factorA_CS"/>
</dbReference>
<dbReference type="GO" id="GO:0043024">
    <property type="term" value="F:ribosomal small subunit binding"/>
    <property type="evidence" value="ECO:0007669"/>
    <property type="project" value="TreeGrafter"/>
</dbReference>
<dbReference type="GO" id="GO:0006364">
    <property type="term" value="P:rRNA processing"/>
    <property type="evidence" value="ECO:0007669"/>
    <property type="project" value="InterPro"/>
</dbReference>
<sequence length="135" mass="15577">MGRKDKKVSDYAIADLGRRVNRRPGRVAEVIRNELSMLLLRETRDPRLRAVTLSRVEVSPDLRAAVIFFNCQKDEVKDVLSGLTSARGFMRSTLAQRISLRYMPKLVFKHDLAAMYQAEMDQVFREIANDHPQDE</sequence>
<dbReference type="SUPFAM" id="SSF89919">
    <property type="entry name" value="Ribosome-binding factor A, RbfA"/>
    <property type="match status" value="1"/>
</dbReference>
<organism evidence="1">
    <name type="scientific">hydrothermal vent metagenome</name>
    <dbReference type="NCBI Taxonomy" id="652676"/>
    <lineage>
        <taxon>unclassified sequences</taxon>
        <taxon>metagenomes</taxon>
        <taxon>ecological metagenomes</taxon>
    </lineage>
</organism>
<protein>
    <recommendedName>
        <fullName evidence="2">Ribosome-binding factor A</fullName>
    </recommendedName>
</protein>
<dbReference type="HAMAP" id="MF_00003">
    <property type="entry name" value="RbfA"/>
    <property type="match status" value="1"/>
</dbReference>
<dbReference type="InterPro" id="IPR023799">
    <property type="entry name" value="RbfA_dom_sf"/>
</dbReference>
<dbReference type="EMBL" id="UOEX01000323">
    <property type="protein sequence ID" value="VAW40178.1"/>
    <property type="molecule type" value="Genomic_DNA"/>
</dbReference>
<dbReference type="InterPro" id="IPR015946">
    <property type="entry name" value="KH_dom-like_a/b"/>
</dbReference>
<dbReference type="GO" id="GO:0005829">
    <property type="term" value="C:cytosol"/>
    <property type="evidence" value="ECO:0007669"/>
    <property type="project" value="TreeGrafter"/>
</dbReference>
<name>A0A3B0V946_9ZZZZ</name>
<dbReference type="PROSITE" id="PS01319">
    <property type="entry name" value="RBFA"/>
    <property type="match status" value="1"/>
</dbReference>
<evidence type="ECO:0000313" key="1">
    <source>
        <dbReference type="EMBL" id="VAW40178.1"/>
    </source>
</evidence>
<reference evidence="1" key="1">
    <citation type="submission" date="2018-06" db="EMBL/GenBank/DDBJ databases">
        <authorList>
            <person name="Zhirakovskaya E."/>
        </authorList>
    </citation>
    <scope>NUCLEOTIDE SEQUENCE</scope>
</reference>
<proteinExistence type="inferred from homology"/>
<dbReference type="InterPro" id="IPR000238">
    <property type="entry name" value="RbfA"/>
</dbReference>
<evidence type="ECO:0008006" key="2">
    <source>
        <dbReference type="Google" id="ProtNLM"/>
    </source>
</evidence>
<dbReference type="Pfam" id="PF02033">
    <property type="entry name" value="RBFA"/>
    <property type="match status" value="1"/>
</dbReference>
<accession>A0A3B0V946</accession>